<protein>
    <submittedName>
        <fullName evidence="2">Transposase</fullName>
    </submittedName>
</protein>
<dbReference type="PANTHER" id="PTHR33795">
    <property type="entry name" value="INSERTION ELEMENT IS150 PROTEIN INSJ"/>
    <property type="match status" value="1"/>
</dbReference>
<dbReference type="RefSeq" id="WP_280997950.1">
    <property type="nucleotide sequence ID" value="NZ_CP069362.1"/>
</dbReference>
<dbReference type="EMBL" id="CP069362">
    <property type="protein sequence ID" value="WGS65474.1"/>
    <property type="molecule type" value="Genomic_DNA"/>
</dbReference>
<name>A0ABY8PP54_9BACT</name>
<dbReference type="Proteomes" id="UP001232493">
    <property type="component" value="Chromosome"/>
</dbReference>
<dbReference type="EMBL" id="CP069362">
    <property type="protein sequence ID" value="WGS64359.1"/>
    <property type="molecule type" value="Genomic_DNA"/>
</dbReference>
<organism evidence="2 5">
    <name type="scientific">Marinitoga aeolica</name>
    <dbReference type="NCBI Taxonomy" id="2809031"/>
    <lineage>
        <taxon>Bacteria</taxon>
        <taxon>Thermotogati</taxon>
        <taxon>Thermotogota</taxon>
        <taxon>Thermotogae</taxon>
        <taxon>Petrotogales</taxon>
        <taxon>Petrotogaceae</taxon>
        <taxon>Marinitoga</taxon>
    </lineage>
</organism>
<evidence type="ECO:0000313" key="5">
    <source>
        <dbReference type="Proteomes" id="UP001232493"/>
    </source>
</evidence>
<keyword evidence="5" id="KW-1185">Reference proteome</keyword>
<evidence type="ECO:0000313" key="4">
    <source>
        <dbReference type="EMBL" id="WGS65474.1"/>
    </source>
</evidence>
<dbReference type="EMBL" id="CP069362">
    <property type="protein sequence ID" value="WGS64661.1"/>
    <property type="molecule type" value="Genomic_DNA"/>
</dbReference>
<gene>
    <name evidence="4" type="ORF">JRV97_02635</name>
    <name evidence="1" type="ORF">JRV97_08255</name>
    <name evidence="2" type="ORF">JRV97_08530</name>
    <name evidence="3" type="ORF">JRV97_09885</name>
</gene>
<proteinExistence type="predicted"/>
<evidence type="ECO:0000313" key="1">
    <source>
        <dbReference type="EMBL" id="WGS64359.1"/>
    </source>
</evidence>
<dbReference type="Gene3D" id="1.10.10.10">
    <property type="entry name" value="Winged helix-like DNA-binding domain superfamily/Winged helix DNA-binding domain"/>
    <property type="match status" value="1"/>
</dbReference>
<dbReference type="InterPro" id="IPR052057">
    <property type="entry name" value="IS150/IS1296_orfA-like"/>
</dbReference>
<dbReference type="PANTHER" id="PTHR33795:SF1">
    <property type="entry name" value="INSERTION ELEMENT IS150 PROTEIN INSJ"/>
    <property type="match status" value="1"/>
</dbReference>
<dbReference type="SUPFAM" id="SSF46689">
    <property type="entry name" value="Homeodomain-like"/>
    <property type="match status" value="1"/>
</dbReference>
<reference evidence="2 5" key="1">
    <citation type="submission" date="2021-02" db="EMBL/GenBank/DDBJ databases">
        <title>Characterization of Marinitoga sp. nov. str. BP5-C20A.</title>
        <authorList>
            <person name="Erauso G."/>
            <person name="Postec A."/>
        </authorList>
    </citation>
    <scope>NUCLEOTIDE SEQUENCE [LARGE SCALE GENOMIC DNA]</scope>
    <source>
        <strain evidence="2 5">BP5-C20A</strain>
    </source>
</reference>
<dbReference type="EMBL" id="CP069362">
    <property type="protein sequence ID" value="WGS64414.1"/>
    <property type="molecule type" value="Genomic_DNA"/>
</dbReference>
<sequence>MKNRNKYSPDFKLQVVKEYLNSDKSLSDIASKNGIPSPHTLHKWVKKYEDSGYDDNIFNSKKGRPKSIISDISKVPPFIYESAGIVKPDNNSNDTNSLKKKIEYYERLLIEKELLIKMQEDEINFLKKKHNWKK</sequence>
<evidence type="ECO:0000313" key="3">
    <source>
        <dbReference type="EMBL" id="WGS64661.1"/>
    </source>
</evidence>
<dbReference type="InterPro" id="IPR002514">
    <property type="entry name" value="Transposase_8"/>
</dbReference>
<accession>A0ABY8PP54</accession>
<dbReference type="Pfam" id="PF01527">
    <property type="entry name" value="HTH_Tnp_1"/>
    <property type="match status" value="1"/>
</dbReference>
<dbReference type="InterPro" id="IPR009057">
    <property type="entry name" value="Homeodomain-like_sf"/>
</dbReference>
<dbReference type="InterPro" id="IPR036388">
    <property type="entry name" value="WH-like_DNA-bd_sf"/>
</dbReference>
<evidence type="ECO:0000313" key="2">
    <source>
        <dbReference type="EMBL" id="WGS64414.1"/>
    </source>
</evidence>